<reference evidence="6 7" key="1">
    <citation type="submission" date="2015-08" db="EMBL/GenBank/DDBJ databases">
        <authorList>
            <person name="Babu N.S."/>
            <person name="Beckwith C.J."/>
            <person name="Beseler K.G."/>
            <person name="Brison A."/>
            <person name="Carone J.V."/>
            <person name="Caskin T.P."/>
            <person name="Diamond M."/>
            <person name="Durham M.E."/>
            <person name="Foxe J.M."/>
            <person name="Go M."/>
            <person name="Henderson B.A."/>
            <person name="Jones I.B."/>
            <person name="McGettigan J.A."/>
            <person name="Micheletti S.J."/>
            <person name="Nasrallah M.E."/>
            <person name="Ortiz D."/>
            <person name="Piller C.R."/>
            <person name="Privatt S.R."/>
            <person name="Schneider S.L."/>
            <person name="Sharp S."/>
            <person name="Smith T.C."/>
            <person name="Stanton J.D."/>
            <person name="Ullery H.E."/>
            <person name="Wilson R.J."/>
            <person name="Serrano M.G."/>
            <person name="Buck G."/>
            <person name="Lee V."/>
            <person name="Wang Y."/>
            <person name="Carvalho R."/>
            <person name="Voegtly L."/>
            <person name="Shi R."/>
            <person name="Duckworth R."/>
            <person name="Johnson A."/>
            <person name="Loviza R."/>
            <person name="Walstead R."/>
            <person name="Shah Z."/>
            <person name="Kiflezghi M."/>
            <person name="Wade K."/>
            <person name="Ball S.L."/>
            <person name="Bradley K.W."/>
            <person name="Asai D.J."/>
            <person name="Bowman C.A."/>
            <person name="Russell D.A."/>
            <person name="Pope W.H."/>
            <person name="Jacobs-Sera D."/>
            <person name="Hendrix R.W."/>
            <person name="Hatfull G.F."/>
        </authorList>
    </citation>
    <scope>NUCLEOTIDE SEQUENCE [LARGE SCALE GENOMIC DNA]</scope>
    <source>
        <strain evidence="6 7">DSM 27648</strain>
    </source>
</reference>
<gene>
    <name evidence="6" type="ORF">AKJ09_07928</name>
</gene>
<dbReference type="PROSITE" id="PS50931">
    <property type="entry name" value="HTH_LYSR"/>
    <property type="match status" value="1"/>
</dbReference>
<dbReference type="EMBL" id="CP012333">
    <property type="protein sequence ID" value="AKV01265.1"/>
    <property type="molecule type" value="Genomic_DNA"/>
</dbReference>
<organism evidence="6 7">
    <name type="scientific">Labilithrix luteola</name>
    <dbReference type="NCBI Taxonomy" id="1391654"/>
    <lineage>
        <taxon>Bacteria</taxon>
        <taxon>Pseudomonadati</taxon>
        <taxon>Myxococcota</taxon>
        <taxon>Polyangia</taxon>
        <taxon>Polyangiales</taxon>
        <taxon>Labilitrichaceae</taxon>
        <taxon>Labilithrix</taxon>
    </lineage>
</organism>
<dbReference type="PANTHER" id="PTHR30118">
    <property type="entry name" value="HTH-TYPE TRANSCRIPTIONAL REGULATOR LEUO-RELATED"/>
    <property type="match status" value="1"/>
</dbReference>
<dbReference type="SUPFAM" id="SSF46785">
    <property type="entry name" value="Winged helix' DNA-binding domain"/>
    <property type="match status" value="1"/>
</dbReference>
<proteinExistence type="inferred from homology"/>
<dbReference type="SUPFAM" id="SSF53850">
    <property type="entry name" value="Periplasmic binding protein-like II"/>
    <property type="match status" value="1"/>
</dbReference>
<evidence type="ECO:0000256" key="3">
    <source>
        <dbReference type="ARBA" id="ARBA00023125"/>
    </source>
</evidence>
<dbReference type="InterPro" id="IPR036388">
    <property type="entry name" value="WH-like_DNA-bd_sf"/>
</dbReference>
<dbReference type="PATRIC" id="fig|1391654.3.peg.8038"/>
<dbReference type="Pfam" id="PF00126">
    <property type="entry name" value="HTH_1"/>
    <property type="match status" value="1"/>
</dbReference>
<dbReference type="Gene3D" id="1.10.10.10">
    <property type="entry name" value="Winged helix-like DNA-binding domain superfamily/Winged helix DNA-binding domain"/>
    <property type="match status" value="1"/>
</dbReference>
<dbReference type="GO" id="GO:0003677">
    <property type="term" value="F:DNA binding"/>
    <property type="evidence" value="ECO:0007669"/>
    <property type="project" value="UniProtKB-KW"/>
</dbReference>
<dbReference type="CDD" id="cd08460">
    <property type="entry name" value="PBP2_DntR_like_1"/>
    <property type="match status" value="1"/>
</dbReference>
<dbReference type="Proteomes" id="UP000064967">
    <property type="component" value="Chromosome"/>
</dbReference>
<evidence type="ECO:0000259" key="5">
    <source>
        <dbReference type="PROSITE" id="PS50931"/>
    </source>
</evidence>
<feature type="domain" description="HTH lysR-type" evidence="5">
    <location>
        <begin position="1"/>
        <end position="41"/>
    </location>
</feature>
<name>A0A0K1Q798_9BACT</name>
<evidence type="ECO:0000313" key="7">
    <source>
        <dbReference type="Proteomes" id="UP000064967"/>
    </source>
</evidence>
<keyword evidence="7" id="KW-1185">Reference proteome</keyword>
<dbReference type="PANTHER" id="PTHR30118:SF15">
    <property type="entry name" value="TRANSCRIPTIONAL REGULATORY PROTEIN"/>
    <property type="match status" value="1"/>
</dbReference>
<evidence type="ECO:0000256" key="2">
    <source>
        <dbReference type="ARBA" id="ARBA00023015"/>
    </source>
</evidence>
<dbReference type="Pfam" id="PF03466">
    <property type="entry name" value="LysR_substrate"/>
    <property type="match status" value="1"/>
</dbReference>
<sequence length="281" mass="30284">MAKAAQRMNLSAPAMSRTLTRIREAIGDPVFVRAGRGLVPTPRALAMRERVRALVQEAEALLGPDAASHPSTFERVFTIRVNDGVVATLGGDLVRRARAEAPSCVLRFVAEGDEDVAALREGLVDIDIGVQGPLGPEVRVQTIAEDAYVAIVGAKSPLARGRMTLERFAHADHVSVSRRGRTRGPIDAQLEKAGLSRRVVATVPNLLAAAALVSQIDAIALVAESVLRKVGTTMGVRRVQAPFPLGKVIVAQAWHPRFDHDPAHAWLRRTVKELAAQKPKR</sequence>
<dbReference type="InterPro" id="IPR000847">
    <property type="entry name" value="LysR_HTH_N"/>
</dbReference>
<comment type="similarity">
    <text evidence="1">Belongs to the LysR transcriptional regulatory family.</text>
</comment>
<protein>
    <submittedName>
        <fullName evidence="6">Transcriptional regulator</fullName>
    </submittedName>
</protein>
<dbReference type="GO" id="GO:0003700">
    <property type="term" value="F:DNA-binding transcription factor activity"/>
    <property type="evidence" value="ECO:0007669"/>
    <property type="project" value="InterPro"/>
</dbReference>
<evidence type="ECO:0000313" key="6">
    <source>
        <dbReference type="EMBL" id="AKV01265.1"/>
    </source>
</evidence>
<dbReference type="KEGG" id="llu:AKJ09_07928"/>
<keyword evidence="4" id="KW-0804">Transcription</keyword>
<dbReference type="InterPro" id="IPR036390">
    <property type="entry name" value="WH_DNA-bd_sf"/>
</dbReference>
<dbReference type="InterPro" id="IPR005119">
    <property type="entry name" value="LysR_subst-bd"/>
</dbReference>
<dbReference type="Gene3D" id="3.40.190.10">
    <property type="entry name" value="Periplasmic binding protein-like II"/>
    <property type="match status" value="2"/>
</dbReference>
<dbReference type="STRING" id="1391654.AKJ09_07928"/>
<keyword evidence="3" id="KW-0238">DNA-binding</keyword>
<evidence type="ECO:0000256" key="1">
    <source>
        <dbReference type="ARBA" id="ARBA00009437"/>
    </source>
</evidence>
<dbReference type="AlphaFoldDB" id="A0A0K1Q798"/>
<keyword evidence="2" id="KW-0805">Transcription regulation</keyword>
<accession>A0A0K1Q798</accession>
<dbReference type="InterPro" id="IPR050389">
    <property type="entry name" value="LysR-type_TF"/>
</dbReference>
<evidence type="ECO:0000256" key="4">
    <source>
        <dbReference type="ARBA" id="ARBA00023163"/>
    </source>
</evidence>